<dbReference type="Pfam" id="PF00443">
    <property type="entry name" value="UCH"/>
    <property type="match status" value="1"/>
</dbReference>
<dbReference type="Proteomes" id="UP000696485">
    <property type="component" value="Unassembled WGS sequence"/>
</dbReference>
<keyword evidence="9" id="KW-1185">Reference proteome</keyword>
<dbReference type="EC" id="3.4.19.12" evidence="3"/>
<keyword evidence="5" id="KW-0378">Hydrolase</keyword>
<feature type="compositionally biased region" description="Polar residues" evidence="6">
    <location>
        <begin position="618"/>
        <end position="648"/>
    </location>
</feature>
<evidence type="ECO:0000313" key="9">
    <source>
        <dbReference type="Proteomes" id="UP000696485"/>
    </source>
</evidence>
<sequence length="1368" mass="149697">MGPHFPLSPATPAFSINSNSSSYFAPQSASSTGAGFSNGALSSTGRNHQRDSSNNGASGLGTASAVVTPGATTPRANIVGNLLPNGGGPDPDSAPQENMFLCLQDLFLRIQNHSKKTQYFTPTAFVAKVKKENELFRSSMHQDAHEFLMFIISTISEDIEADIKRNQKEIEDLPKSSPFNGSTGAITNGSHANGTNRDSNGHAHANDASSEVSLTLNGGDEVRIKINGADINTASSSSNHGHSQGPGGGESIGDRSSIQSESTIPKPKEKMWVQKLFEGQLTNEIKCLTCEKTTNRAESFMDLSLDIEQNSSVTSCLRQFSASEMLCHKDKFYCDECCGLQEAEKRMKIQQLPNILSLHLKRFKYQEALQKYVKLSYRVSFPLELRLFNTVDDMEDPDRIYDLNAFVVHIGSGPHHGHYVAVVKHQDRWLLFDDETVETIEESDIHKYFGDSAQLGSGYVLFYQARDLDMSTIAPLQWAQHQQQSAMTPTLKPNFNLTPDLDQFGGLLPHTQQQELIHQQLAASGRQQPPHSQPQGASGFGALFNGHPGPGPNSGSKSPTQIQDPSMLNGQRITSGSYVYTDGFAAVAPASTPGYHPNGSERASEPSSPSPYSMPSGLNDSNPNGYRNGVNGYSNGASQHIASKSSSGAPVHTSIDPTKLKRAQSTPKIILASAAKTFGASGGKSFMGSLRGNGAASAAASSSPIPDDVDSPLPSTPSPSSHTQTSAQEFEMQKKRLLTSMDMLYQIQDAPAEKADITPLDDQEAQYWARRVEAAISDLEHGQTRLRVAVVGESSGQESILDLLLPSEQSLRRSAQETGKVHRIRYGSKYSLTENESSGQENMEQVPISWLEGLTSTDGGEIVEVPGLDLDDLSMDDIVYGSDLVLLRTDSARQLSLEKEQHFLNRYRHKSHILIVSDMSPSFDSSSSSSSSSTSLTISNLKANLARAVKSSPNGYSNLGVDSTVAKVLRVSNTEPIPTILPIPARFSSADSERQYLETVGGLQKLVASTLLSDGFAQTQHRREALLARCRDLMMAGIESMEARLSGRLETFAQVDRLSELATQEIQRMEKLEQERIYEQVTSGDIDKDVQGMRRVLDHFFKVEVPFWMLFARSGEIAERMHEIWTVGAFAETEHRTAYALGRLHQSSQEAFRTTLQAIDQLTQDMEQRQPIGSSVVLKDLATARQLLTQSQQRTQKEINDKDAFVVSNLVWKHRSSYGPVDRAFDSSTPTGALEKLQRRGQVVLAQGLGLQGTALFTGVGLAQQYPPEIYLTSGTLLALAGLGYMQVRWKAAESEFKAQAEVLAEKLKEDIVDTYQDQVDKTIVKPLSSVVQVLDKSLGDRLMRSLEQRKVLTGIKRDARGEDEIKY</sequence>
<feature type="compositionally biased region" description="Polar residues" evidence="6">
    <location>
        <begin position="231"/>
        <end position="242"/>
    </location>
</feature>
<dbReference type="PANTHER" id="PTHR24006">
    <property type="entry name" value="UBIQUITIN CARBOXYL-TERMINAL HYDROLASE"/>
    <property type="match status" value="1"/>
</dbReference>
<dbReference type="PANTHER" id="PTHR24006:SF733">
    <property type="entry name" value="RE52890P"/>
    <property type="match status" value="1"/>
</dbReference>
<evidence type="ECO:0000256" key="4">
    <source>
        <dbReference type="ARBA" id="ARBA00022670"/>
    </source>
</evidence>
<evidence type="ECO:0000256" key="5">
    <source>
        <dbReference type="ARBA" id="ARBA00022801"/>
    </source>
</evidence>
<dbReference type="InterPro" id="IPR018200">
    <property type="entry name" value="USP_CS"/>
</dbReference>
<dbReference type="InterPro" id="IPR050164">
    <property type="entry name" value="Peptidase_C19"/>
</dbReference>
<dbReference type="GO" id="GO:0005829">
    <property type="term" value="C:cytosol"/>
    <property type="evidence" value="ECO:0007669"/>
    <property type="project" value="TreeGrafter"/>
</dbReference>
<dbReference type="SUPFAM" id="SSF54001">
    <property type="entry name" value="Cysteine proteinases"/>
    <property type="match status" value="1"/>
</dbReference>
<evidence type="ECO:0000256" key="6">
    <source>
        <dbReference type="SAM" id="MobiDB-lite"/>
    </source>
</evidence>
<name>A0A9P5SG31_9FUNG</name>
<feature type="region of interest" description="Disordered" evidence="6">
    <location>
        <begin position="521"/>
        <end position="570"/>
    </location>
</feature>
<reference evidence="8" key="1">
    <citation type="journal article" date="2020" name="Fungal Divers.">
        <title>Resolving the Mortierellaceae phylogeny through synthesis of multi-gene phylogenetics and phylogenomics.</title>
        <authorList>
            <person name="Vandepol N."/>
            <person name="Liber J."/>
            <person name="Desiro A."/>
            <person name="Na H."/>
            <person name="Kennedy M."/>
            <person name="Barry K."/>
            <person name="Grigoriev I.V."/>
            <person name="Miller A.N."/>
            <person name="O'Donnell K."/>
            <person name="Stajich J.E."/>
            <person name="Bonito G."/>
        </authorList>
    </citation>
    <scope>NUCLEOTIDE SEQUENCE</scope>
    <source>
        <strain evidence="8">NVP1</strain>
    </source>
</reference>
<dbReference type="EMBL" id="JAAAUY010000560">
    <property type="protein sequence ID" value="KAF9328487.1"/>
    <property type="molecule type" value="Genomic_DNA"/>
</dbReference>
<gene>
    <name evidence="8" type="ORF">BG006_008345</name>
</gene>
<comment type="similarity">
    <text evidence="2">Belongs to the peptidase C19 family.</text>
</comment>
<evidence type="ECO:0000313" key="8">
    <source>
        <dbReference type="EMBL" id="KAF9328487.1"/>
    </source>
</evidence>
<dbReference type="InterPro" id="IPR028889">
    <property type="entry name" value="USP"/>
</dbReference>
<dbReference type="InterPro" id="IPR001394">
    <property type="entry name" value="Peptidase_C19_UCH"/>
</dbReference>
<feature type="region of interest" description="Disordered" evidence="6">
    <location>
        <begin position="692"/>
        <end position="729"/>
    </location>
</feature>
<protein>
    <recommendedName>
        <fullName evidence="3">ubiquitinyl hydrolase 1</fullName>
        <ecNumber evidence="3">3.4.19.12</ecNumber>
    </recommendedName>
</protein>
<evidence type="ECO:0000256" key="3">
    <source>
        <dbReference type="ARBA" id="ARBA00012759"/>
    </source>
</evidence>
<feature type="compositionally biased region" description="Polar residues" evidence="6">
    <location>
        <begin position="521"/>
        <end position="536"/>
    </location>
</feature>
<dbReference type="InterPro" id="IPR038765">
    <property type="entry name" value="Papain-like_cys_pep_sf"/>
</dbReference>
<feature type="region of interest" description="Disordered" evidence="6">
    <location>
        <begin position="77"/>
        <end position="96"/>
    </location>
</feature>
<feature type="region of interest" description="Disordered" evidence="6">
    <location>
        <begin position="35"/>
        <end position="68"/>
    </location>
</feature>
<feature type="compositionally biased region" description="Polar residues" evidence="6">
    <location>
        <begin position="254"/>
        <end position="263"/>
    </location>
</feature>
<comment type="caution">
    <text evidence="8">The sequence shown here is derived from an EMBL/GenBank/DDBJ whole genome shotgun (WGS) entry which is preliminary data.</text>
</comment>
<comment type="catalytic activity">
    <reaction evidence="1">
        <text>Thiol-dependent hydrolysis of ester, thioester, amide, peptide and isopeptide bonds formed by the C-terminal Gly of ubiquitin (a 76-residue protein attached to proteins as an intracellular targeting signal).</text>
        <dbReference type="EC" id="3.4.19.12"/>
    </reaction>
</comment>
<feature type="compositionally biased region" description="Polar residues" evidence="6">
    <location>
        <begin position="177"/>
        <end position="198"/>
    </location>
</feature>
<evidence type="ECO:0000259" key="7">
    <source>
        <dbReference type="PROSITE" id="PS50235"/>
    </source>
</evidence>
<organism evidence="8 9">
    <name type="scientific">Podila minutissima</name>
    <dbReference type="NCBI Taxonomy" id="64525"/>
    <lineage>
        <taxon>Eukaryota</taxon>
        <taxon>Fungi</taxon>
        <taxon>Fungi incertae sedis</taxon>
        <taxon>Mucoromycota</taxon>
        <taxon>Mortierellomycotina</taxon>
        <taxon>Mortierellomycetes</taxon>
        <taxon>Mortierellales</taxon>
        <taxon>Mortierellaceae</taxon>
        <taxon>Podila</taxon>
    </lineage>
</organism>
<dbReference type="CDD" id="cd02663">
    <property type="entry name" value="Peptidase_C19G"/>
    <property type="match status" value="1"/>
</dbReference>
<feature type="domain" description="USP" evidence="7">
    <location>
        <begin position="55"/>
        <end position="466"/>
    </location>
</feature>
<dbReference type="PROSITE" id="PS50235">
    <property type="entry name" value="USP_3"/>
    <property type="match status" value="1"/>
</dbReference>
<feature type="compositionally biased region" description="Polar residues" evidence="6">
    <location>
        <begin position="35"/>
        <end position="57"/>
    </location>
</feature>
<feature type="compositionally biased region" description="Low complexity" evidence="6">
    <location>
        <begin position="605"/>
        <end position="616"/>
    </location>
</feature>
<dbReference type="GO" id="GO:0004843">
    <property type="term" value="F:cysteine-type deubiquitinase activity"/>
    <property type="evidence" value="ECO:0007669"/>
    <property type="project" value="UniProtKB-EC"/>
</dbReference>
<feature type="region of interest" description="Disordered" evidence="6">
    <location>
        <begin position="231"/>
        <end position="265"/>
    </location>
</feature>
<feature type="compositionally biased region" description="Polar residues" evidence="6">
    <location>
        <begin position="560"/>
        <end position="570"/>
    </location>
</feature>
<accession>A0A9P5SG31</accession>
<proteinExistence type="inferred from homology"/>
<dbReference type="GO" id="GO:0016579">
    <property type="term" value="P:protein deubiquitination"/>
    <property type="evidence" value="ECO:0007669"/>
    <property type="project" value="InterPro"/>
</dbReference>
<evidence type="ECO:0000256" key="2">
    <source>
        <dbReference type="ARBA" id="ARBA00009085"/>
    </source>
</evidence>
<feature type="region of interest" description="Disordered" evidence="6">
    <location>
        <begin position="172"/>
        <end position="212"/>
    </location>
</feature>
<evidence type="ECO:0000256" key="1">
    <source>
        <dbReference type="ARBA" id="ARBA00000707"/>
    </source>
</evidence>
<dbReference type="GO" id="GO:0006508">
    <property type="term" value="P:proteolysis"/>
    <property type="evidence" value="ECO:0007669"/>
    <property type="project" value="UniProtKB-KW"/>
</dbReference>
<feature type="region of interest" description="Disordered" evidence="6">
    <location>
        <begin position="591"/>
        <end position="663"/>
    </location>
</feature>
<dbReference type="GO" id="GO:0005634">
    <property type="term" value="C:nucleus"/>
    <property type="evidence" value="ECO:0007669"/>
    <property type="project" value="TreeGrafter"/>
</dbReference>
<dbReference type="Gene3D" id="3.90.70.10">
    <property type="entry name" value="Cysteine proteinases"/>
    <property type="match status" value="1"/>
</dbReference>
<keyword evidence="4" id="KW-0645">Protease</keyword>
<dbReference type="PROSITE" id="PS00973">
    <property type="entry name" value="USP_2"/>
    <property type="match status" value="1"/>
</dbReference>